<evidence type="ECO:0000313" key="1">
    <source>
        <dbReference type="EMBL" id="HJB91745.1"/>
    </source>
</evidence>
<dbReference type="AlphaFoldDB" id="A0A9D2SD86"/>
<dbReference type="PRINTS" id="PR01100">
    <property type="entry name" value="SHIKIMTKNASE"/>
</dbReference>
<organism evidence="1 2">
    <name type="scientific">Candidatus Eisenbergiella merdigallinarum</name>
    <dbReference type="NCBI Taxonomy" id="2838552"/>
    <lineage>
        <taxon>Bacteria</taxon>
        <taxon>Bacillati</taxon>
        <taxon>Bacillota</taxon>
        <taxon>Clostridia</taxon>
        <taxon>Lachnospirales</taxon>
        <taxon>Lachnospiraceae</taxon>
        <taxon>Eisenbergiella</taxon>
    </lineage>
</organism>
<dbReference type="Gene3D" id="3.40.50.300">
    <property type="entry name" value="P-loop containing nucleotide triphosphate hydrolases"/>
    <property type="match status" value="1"/>
</dbReference>
<accession>A0A9D2SD86</accession>
<dbReference type="Pfam" id="PF13238">
    <property type="entry name" value="AAA_18"/>
    <property type="match status" value="1"/>
</dbReference>
<dbReference type="EMBL" id="DWXE01000039">
    <property type="protein sequence ID" value="HJB91745.1"/>
    <property type="molecule type" value="Genomic_DNA"/>
</dbReference>
<protein>
    <submittedName>
        <fullName evidence="1">AAA family ATPase</fullName>
    </submittedName>
</protein>
<name>A0A9D2SD86_9FIRM</name>
<dbReference type="SUPFAM" id="SSF52540">
    <property type="entry name" value="P-loop containing nucleoside triphosphate hydrolases"/>
    <property type="match status" value="1"/>
</dbReference>
<dbReference type="InterPro" id="IPR027417">
    <property type="entry name" value="P-loop_NTPase"/>
</dbReference>
<comment type="caution">
    <text evidence="1">The sequence shown here is derived from an EMBL/GenBank/DDBJ whole genome shotgun (WGS) entry which is preliminary data.</text>
</comment>
<gene>
    <name evidence="1" type="ORF">H9763_09830</name>
</gene>
<dbReference type="Proteomes" id="UP000886883">
    <property type="component" value="Unassembled WGS sequence"/>
</dbReference>
<reference evidence="1" key="1">
    <citation type="journal article" date="2021" name="PeerJ">
        <title>Extensive microbial diversity within the chicken gut microbiome revealed by metagenomics and culture.</title>
        <authorList>
            <person name="Gilroy R."/>
            <person name="Ravi A."/>
            <person name="Getino M."/>
            <person name="Pursley I."/>
            <person name="Horton D.L."/>
            <person name="Alikhan N.F."/>
            <person name="Baker D."/>
            <person name="Gharbi K."/>
            <person name="Hall N."/>
            <person name="Watson M."/>
            <person name="Adriaenssens E.M."/>
            <person name="Foster-Nyarko E."/>
            <person name="Jarju S."/>
            <person name="Secka A."/>
            <person name="Antonio M."/>
            <person name="Oren A."/>
            <person name="Chaudhuri R.R."/>
            <person name="La Ragione R."/>
            <person name="Hildebrand F."/>
            <person name="Pallen M.J."/>
        </authorList>
    </citation>
    <scope>NUCLEOTIDE SEQUENCE</scope>
    <source>
        <strain evidence="1">USAMLcec3-2134</strain>
    </source>
</reference>
<sequence>MATGIMIMGSSGSGKTTLGKLLADELGYNFVDIDEYIWRKDTAIPFSEMYPKDEKIGRLMEAISTCSHFVMAGSMNSFHEHFDPFFELAVHLHADAEIRMKRVHDRELRLFGERILEGGDMYEEHRKFLNDIAGYDFGIGSSTLQKHELWIKSLKCRVIQLDGAHSLEKNLKIILDTYRKL</sequence>
<dbReference type="PANTHER" id="PTHR37816:SF2">
    <property type="entry name" value="DNA TOPOLOGY MODULATION PROTEIN FLAR-RELATED PROTEIN"/>
    <property type="match status" value="1"/>
</dbReference>
<dbReference type="InterPro" id="IPR052922">
    <property type="entry name" value="Cytidylate_Kinase-2"/>
</dbReference>
<proteinExistence type="predicted"/>
<dbReference type="PANTHER" id="PTHR37816">
    <property type="entry name" value="YALI0E33011P"/>
    <property type="match status" value="1"/>
</dbReference>
<reference evidence="1" key="2">
    <citation type="submission" date="2021-04" db="EMBL/GenBank/DDBJ databases">
        <authorList>
            <person name="Gilroy R."/>
        </authorList>
    </citation>
    <scope>NUCLEOTIDE SEQUENCE</scope>
    <source>
        <strain evidence="1">USAMLcec3-2134</strain>
    </source>
</reference>
<evidence type="ECO:0000313" key="2">
    <source>
        <dbReference type="Proteomes" id="UP000886883"/>
    </source>
</evidence>